<accession>A0ABS6G132</accession>
<evidence type="ECO:0000313" key="2">
    <source>
        <dbReference type="Proteomes" id="UP000779508"/>
    </source>
</evidence>
<dbReference type="InterPro" id="IPR009377">
    <property type="entry name" value="EutA"/>
</dbReference>
<dbReference type="RefSeq" id="WP_216414552.1">
    <property type="nucleotide sequence ID" value="NZ_JAHLQK010000001.1"/>
</dbReference>
<reference evidence="1 2" key="1">
    <citation type="submission" date="2021-06" db="EMBL/GenBank/DDBJ databases">
        <authorList>
            <person name="Sun Q."/>
            <person name="Li D."/>
        </authorList>
    </citation>
    <scope>NUCLEOTIDE SEQUENCE [LARGE SCALE GENOMIC DNA]</scope>
    <source>
        <strain evidence="1 2">MSJ-5</strain>
    </source>
</reference>
<gene>
    <name evidence="1" type="primary">eutA</name>
    <name evidence="1" type="ORF">KQI88_01270</name>
</gene>
<dbReference type="PANTHER" id="PTHR32432:SF13">
    <property type="entry name" value="ETHANOLAMINE AMMONIA-LYASE REACTIVASE EUTA"/>
    <property type="match status" value="1"/>
</dbReference>
<dbReference type="NCBIfam" id="NF007992">
    <property type="entry name" value="PRK10719.1-3"/>
    <property type="match status" value="1"/>
</dbReference>
<dbReference type="PIRSF" id="PIRSF012293">
    <property type="entry name" value="EutA"/>
    <property type="match status" value="1"/>
</dbReference>
<comment type="caution">
    <text evidence="1">The sequence shown here is derived from an EMBL/GenBank/DDBJ whole genome shotgun (WGS) entry which is preliminary data.</text>
</comment>
<dbReference type="EMBL" id="JAHLQK010000001">
    <property type="protein sequence ID" value="MBU5675046.1"/>
    <property type="molecule type" value="Genomic_DNA"/>
</dbReference>
<dbReference type="InterPro" id="IPR050696">
    <property type="entry name" value="FtsA/MreB"/>
</dbReference>
<dbReference type="Proteomes" id="UP000779508">
    <property type="component" value="Unassembled WGS sequence"/>
</dbReference>
<name>A0ABS6G132_9FIRM</name>
<dbReference type="Pfam" id="PF06277">
    <property type="entry name" value="EutA"/>
    <property type="match status" value="1"/>
</dbReference>
<protein>
    <submittedName>
        <fullName evidence="1">Ethanolamine ammonia-lyase reactivating factor EutA</fullName>
    </submittedName>
</protein>
<evidence type="ECO:0000313" key="1">
    <source>
        <dbReference type="EMBL" id="MBU5675046.1"/>
    </source>
</evidence>
<sequence>MSETLLSVGIDIGTSTTQLILSELSIENMASVFTIPRVSITDKKVIFKSDIIFTPILENNLIDSDGIKAFVEQQYKRAGITKSDIQTGAVIITGETVRKENSQTVAKALSGFAGDFVVATAGPDLESIIAGKGAGTYSYSESQHTTAVNLDIGGGTTNLVVFNDGDIEDTACFDIGGRLIKVDTNEIICYISPKVKEIIKRESLDIHLNEKINLKELDKLLDIFVQVLENSIGLGKKSPYFDLLITNKPLNTKLQIKFISFSGGVADGITKESLQNPFAYGDIGLLLGKKISGSLLMTALKVIPTVETIRATVVGAGSHTTDVSGSTITYKEDILPLKNIPILQLSKDDESANNCGNLGDIIQEKVKWFMVGGEVQIIGLGVEGIHSPSFQFIQGLAKEIIRGLDMLIREKLPLVIIVKEDMAKALGNSLYAHLPKDYPFVCIDSVHVRNGDYIDIGKPIAAGSVLPVVVKTLVFS</sequence>
<dbReference type="PANTHER" id="PTHR32432">
    <property type="entry name" value="CELL DIVISION PROTEIN FTSA-RELATED"/>
    <property type="match status" value="1"/>
</dbReference>
<keyword evidence="2" id="KW-1185">Reference proteome</keyword>
<proteinExistence type="predicted"/>
<organism evidence="1 2">
    <name type="scientific">Alkaliphilus flagellatus</name>
    <dbReference type="NCBI Taxonomy" id="2841507"/>
    <lineage>
        <taxon>Bacteria</taxon>
        <taxon>Bacillati</taxon>
        <taxon>Bacillota</taxon>
        <taxon>Clostridia</taxon>
        <taxon>Peptostreptococcales</taxon>
        <taxon>Natronincolaceae</taxon>
        <taxon>Alkaliphilus</taxon>
    </lineage>
</organism>